<dbReference type="InterPro" id="IPR029063">
    <property type="entry name" value="SAM-dependent_MTases_sf"/>
</dbReference>
<dbReference type="PANTHER" id="PTHR20974:SF0">
    <property type="entry name" value="UPF0585 PROTEIN CG18661"/>
    <property type="match status" value="1"/>
</dbReference>
<protein>
    <recommendedName>
        <fullName evidence="3">Methylase</fullName>
    </recommendedName>
</protein>
<dbReference type="RefSeq" id="WP_328986892.1">
    <property type="nucleotide sequence ID" value="NZ_CP121472.1"/>
</dbReference>
<keyword evidence="2" id="KW-1185">Reference proteome</keyword>
<organism evidence="1 2">
    <name type="scientific">Thiorhodovibrio winogradskyi</name>
    <dbReference type="NCBI Taxonomy" id="77007"/>
    <lineage>
        <taxon>Bacteria</taxon>
        <taxon>Pseudomonadati</taxon>
        <taxon>Pseudomonadota</taxon>
        <taxon>Gammaproteobacteria</taxon>
        <taxon>Chromatiales</taxon>
        <taxon>Chromatiaceae</taxon>
        <taxon>Thiorhodovibrio</taxon>
    </lineage>
</organism>
<proteinExistence type="predicted"/>
<reference evidence="1 2" key="1">
    <citation type="journal article" date="2023" name="Microorganisms">
        <title>Thiorhodovibrio frisius and Trv. litoralis spp. nov., Two Novel Members from a Clade of Fastidious Purple Sulfur Bacteria That Exhibit Unique Red-Shifted Light-Harvesting Capabilities.</title>
        <authorList>
            <person name="Methner A."/>
            <person name="Kuzyk S.B."/>
            <person name="Petersen J."/>
            <person name="Bauer S."/>
            <person name="Brinkmann H."/>
            <person name="Sichau K."/>
            <person name="Wanner G."/>
            <person name="Wolf J."/>
            <person name="Neumann-Schaal M."/>
            <person name="Henke P."/>
            <person name="Tank M."/>
            <person name="Sproer C."/>
            <person name="Bunk B."/>
            <person name="Overmann J."/>
        </authorList>
    </citation>
    <scope>NUCLEOTIDE SEQUENCE [LARGE SCALE GENOMIC DNA]</scope>
    <source>
        <strain evidence="1 2">DSM 6702</strain>
    </source>
</reference>
<dbReference type="Proteomes" id="UP001432180">
    <property type="component" value="Chromosome"/>
</dbReference>
<dbReference type="Gene3D" id="3.40.50.150">
    <property type="entry name" value="Vaccinia Virus protein VP39"/>
    <property type="match status" value="1"/>
</dbReference>
<sequence length="205" mass="22583">MLSGKPFAAASEENRTPILTVLETRFATASRVLEIGGGTGQHAVFFAEQLPHLHWQCTDRAQNLPGIQQWIAEAALPNLPPPLQLDVTSEQDWPAGPFDAVFSANTAHIMSLREVKAMFVGVGRVLQAGGCFALYGPFSRDGRHNSPSNAMFDLQLRARDPESGVRDIRDLERIAAAAGLDLEEDCSMPVNNRTLIWRRRKGKHN</sequence>
<gene>
    <name evidence="1" type="ORF">Thiowin_01301</name>
</gene>
<dbReference type="SUPFAM" id="SSF53335">
    <property type="entry name" value="S-adenosyl-L-methionine-dependent methyltransferases"/>
    <property type="match status" value="1"/>
</dbReference>
<dbReference type="CDD" id="cd02440">
    <property type="entry name" value="AdoMet_MTases"/>
    <property type="match status" value="1"/>
</dbReference>
<dbReference type="InterPro" id="IPR010342">
    <property type="entry name" value="DUF938"/>
</dbReference>
<accession>A0ABZ0S7Q7</accession>
<evidence type="ECO:0000313" key="2">
    <source>
        <dbReference type="Proteomes" id="UP001432180"/>
    </source>
</evidence>
<evidence type="ECO:0000313" key="1">
    <source>
        <dbReference type="EMBL" id="WPL16347.1"/>
    </source>
</evidence>
<name>A0ABZ0S7Q7_9GAMM</name>
<dbReference type="Pfam" id="PF06080">
    <property type="entry name" value="DUF938"/>
    <property type="match status" value="1"/>
</dbReference>
<dbReference type="PANTHER" id="PTHR20974">
    <property type="entry name" value="UPF0585 PROTEIN CG18661"/>
    <property type="match status" value="1"/>
</dbReference>
<evidence type="ECO:0008006" key="3">
    <source>
        <dbReference type="Google" id="ProtNLM"/>
    </source>
</evidence>
<dbReference type="EMBL" id="CP121472">
    <property type="protein sequence ID" value="WPL16347.1"/>
    <property type="molecule type" value="Genomic_DNA"/>
</dbReference>